<dbReference type="GO" id="GO:0016646">
    <property type="term" value="F:oxidoreductase activity, acting on the CH-NH group of donors, NAD or NADP as acceptor"/>
    <property type="evidence" value="ECO:0007669"/>
    <property type="project" value="TreeGrafter"/>
</dbReference>
<gene>
    <name evidence="2" type="ORF">SAMN05216298_0277</name>
</gene>
<dbReference type="STRING" id="380244.SAMN05216298_0277"/>
<proteinExistence type="predicted"/>
<sequence>MHIGVFGATGAIGGQIVLEAVERGHQVTAFTSDPARLGRDGASVRWAVADVLDPVSIADAIGGLDVVVLAINAGRGISDTIANADVLPRAATAMVKALETHPAVRLIVMGGAGSLEVAPGLMVVDAEGFAAGLPEALGVPVEYVNAIRAGVEALAVYRTSNRRWTYISPSAGLIRPGERTGRFRVGGDRLLVREDGSSDISLEDLAMAAVDEAETARHVQRRFTVGY</sequence>
<dbReference type="Proteomes" id="UP000198662">
    <property type="component" value="Unassembled WGS sequence"/>
</dbReference>
<dbReference type="InterPro" id="IPR036291">
    <property type="entry name" value="NAD(P)-bd_dom_sf"/>
</dbReference>
<organism evidence="2 3">
    <name type="scientific">Glycomyces sambucus</name>
    <dbReference type="NCBI Taxonomy" id="380244"/>
    <lineage>
        <taxon>Bacteria</taxon>
        <taxon>Bacillati</taxon>
        <taxon>Actinomycetota</taxon>
        <taxon>Actinomycetes</taxon>
        <taxon>Glycomycetales</taxon>
        <taxon>Glycomycetaceae</taxon>
        <taxon>Glycomyces</taxon>
    </lineage>
</organism>
<dbReference type="AlphaFoldDB" id="A0A1G9CDI2"/>
<dbReference type="Gene3D" id="3.40.50.720">
    <property type="entry name" value="NAD(P)-binding Rossmann-like Domain"/>
    <property type="match status" value="1"/>
</dbReference>
<accession>A0A1G9CDI2</accession>
<protein>
    <recommendedName>
        <fullName evidence="1">NAD(P)-binding domain-containing protein</fullName>
    </recommendedName>
</protein>
<feature type="domain" description="NAD(P)-binding" evidence="1">
    <location>
        <begin position="7"/>
        <end position="212"/>
    </location>
</feature>
<dbReference type="InterPro" id="IPR016040">
    <property type="entry name" value="NAD(P)-bd_dom"/>
</dbReference>
<keyword evidence="3" id="KW-1185">Reference proteome</keyword>
<evidence type="ECO:0000313" key="3">
    <source>
        <dbReference type="Proteomes" id="UP000198662"/>
    </source>
</evidence>
<reference evidence="3" key="1">
    <citation type="submission" date="2016-10" db="EMBL/GenBank/DDBJ databases">
        <authorList>
            <person name="Varghese N."/>
            <person name="Submissions S."/>
        </authorList>
    </citation>
    <scope>NUCLEOTIDE SEQUENCE [LARGE SCALE GENOMIC DNA]</scope>
    <source>
        <strain evidence="3">CGMCC 4.3147</strain>
    </source>
</reference>
<dbReference type="InterPro" id="IPR051606">
    <property type="entry name" value="Polyketide_Oxido-like"/>
</dbReference>
<dbReference type="PANTHER" id="PTHR43355">
    <property type="entry name" value="FLAVIN REDUCTASE (NADPH)"/>
    <property type="match status" value="1"/>
</dbReference>
<evidence type="ECO:0000313" key="2">
    <source>
        <dbReference type="EMBL" id="SDK49692.1"/>
    </source>
</evidence>
<dbReference type="OrthoDB" id="3191258at2"/>
<dbReference type="SUPFAM" id="SSF51735">
    <property type="entry name" value="NAD(P)-binding Rossmann-fold domains"/>
    <property type="match status" value="1"/>
</dbReference>
<evidence type="ECO:0000259" key="1">
    <source>
        <dbReference type="Pfam" id="PF13460"/>
    </source>
</evidence>
<name>A0A1G9CDI2_9ACTN</name>
<dbReference type="RefSeq" id="WP_091041514.1">
    <property type="nucleotide sequence ID" value="NZ_FNGF01000001.1"/>
</dbReference>
<dbReference type="Pfam" id="PF13460">
    <property type="entry name" value="NAD_binding_10"/>
    <property type="match status" value="1"/>
</dbReference>
<dbReference type="EMBL" id="FNGF01000001">
    <property type="protein sequence ID" value="SDK49692.1"/>
    <property type="molecule type" value="Genomic_DNA"/>
</dbReference>
<dbReference type="PANTHER" id="PTHR43355:SF2">
    <property type="entry name" value="FLAVIN REDUCTASE (NADPH)"/>
    <property type="match status" value="1"/>
</dbReference>